<name>K9YKN6_CYASC</name>
<dbReference type="BioCyc" id="CSTA292563:G1353-1478-MONOMER"/>
<feature type="compositionally biased region" description="Low complexity" evidence="1">
    <location>
        <begin position="175"/>
        <end position="186"/>
    </location>
</feature>
<evidence type="ECO:0000256" key="1">
    <source>
        <dbReference type="SAM" id="MobiDB-lite"/>
    </source>
</evidence>
<evidence type="ECO:0000313" key="2">
    <source>
        <dbReference type="EMBL" id="AFZ47429.1"/>
    </source>
</evidence>
<feature type="compositionally biased region" description="Low complexity" evidence="1">
    <location>
        <begin position="144"/>
        <end position="154"/>
    </location>
</feature>
<dbReference type="KEGG" id="csn:Cyast_1466"/>
<reference evidence="3" key="1">
    <citation type="journal article" date="2013" name="Proc. Natl. Acad. Sci. U.S.A.">
        <title>Improving the coverage of the cyanobacterial phylum using diversity-driven genome sequencing.</title>
        <authorList>
            <person name="Shih P.M."/>
            <person name="Wu D."/>
            <person name="Latifi A."/>
            <person name="Axen S.D."/>
            <person name="Fewer D.P."/>
            <person name="Talla E."/>
            <person name="Calteau A."/>
            <person name="Cai F."/>
            <person name="Tandeau de Marsac N."/>
            <person name="Rippka R."/>
            <person name="Herdman M."/>
            <person name="Sivonen K."/>
            <person name="Coursin T."/>
            <person name="Laurent T."/>
            <person name="Goodwin L."/>
            <person name="Nolan M."/>
            <person name="Davenport K.W."/>
            <person name="Han C.S."/>
            <person name="Rubin E.M."/>
            <person name="Eisen J.A."/>
            <person name="Woyke T."/>
            <person name="Gugger M."/>
            <person name="Kerfeld C.A."/>
        </authorList>
    </citation>
    <scope>NUCLEOTIDE SEQUENCE [LARGE SCALE GENOMIC DNA]</scope>
    <source>
        <strain evidence="3">ATCC 29140 / PCC 7202</strain>
    </source>
</reference>
<dbReference type="AlphaFoldDB" id="K9YKN6"/>
<protein>
    <submittedName>
        <fullName evidence="2">Uncharacterized protein</fullName>
    </submittedName>
</protein>
<evidence type="ECO:0000313" key="3">
    <source>
        <dbReference type="Proteomes" id="UP000010483"/>
    </source>
</evidence>
<feature type="region of interest" description="Disordered" evidence="1">
    <location>
        <begin position="132"/>
        <end position="196"/>
    </location>
</feature>
<dbReference type="Proteomes" id="UP000010483">
    <property type="component" value="Chromosome"/>
</dbReference>
<feature type="compositionally biased region" description="Polar residues" evidence="1">
    <location>
        <begin position="187"/>
        <end position="196"/>
    </location>
</feature>
<gene>
    <name evidence="2" type="ordered locus">Cyast_1466</name>
</gene>
<sequence length="196" mass="20169">MAIALASLAGLTLVSNNGASDHLARVFDSVAVSSAQAQTSPSPAPVPQQPDIVPLDLLIEQSGAERIVIEDNRAVGIFEDGTAVPLADGNYTGEGINFTVENMTVTSCEGCEEEGEALSAEYCVGGSCDEHTESGATPENDIFSPVTPTENPTSPTTPVPPASEQTPMDDQPGISPSVEPVNPSSPMDNNTPGSPF</sequence>
<keyword evidence="3" id="KW-1185">Reference proteome</keyword>
<dbReference type="EMBL" id="CP003940">
    <property type="protein sequence ID" value="AFZ47429.1"/>
    <property type="molecule type" value="Genomic_DNA"/>
</dbReference>
<accession>K9YKN6</accession>
<proteinExistence type="predicted"/>
<dbReference type="HOGENOM" id="CLU_1400472_0_0_3"/>
<organism evidence="2 3">
    <name type="scientific">Cyanobacterium stanieri (strain ATCC 29140 / PCC 7202)</name>
    <dbReference type="NCBI Taxonomy" id="292563"/>
    <lineage>
        <taxon>Bacteria</taxon>
        <taxon>Bacillati</taxon>
        <taxon>Cyanobacteriota</taxon>
        <taxon>Cyanophyceae</taxon>
        <taxon>Oscillatoriophycideae</taxon>
        <taxon>Chroococcales</taxon>
        <taxon>Geminocystaceae</taxon>
        <taxon>Cyanobacterium</taxon>
    </lineage>
</organism>